<dbReference type="EMBL" id="CM023480">
    <property type="protein sequence ID" value="KAH7970480.1"/>
    <property type="molecule type" value="Genomic_DNA"/>
</dbReference>
<gene>
    <name evidence="1" type="ORF">HPB49_007762</name>
</gene>
<name>A0ACB8DIJ9_DERSI</name>
<dbReference type="Proteomes" id="UP000821865">
    <property type="component" value="Chromosome 11"/>
</dbReference>
<sequence length="157" mass="18576">MWMRLPDVRKGRECIMPLWIVRAEHNSYFQDVYFKKHAFNTQPAVQLKEIDSVKKENYEQVIHDLLRRAIVLDHSKSPCEENFIPDTKGEVYVMFFKINGLRDFSTWLQIAKSMWRLFMKGNHLLIVGVPNSTYSSFKPAKVPPIYLEGQKIDKDRL</sequence>
<evidence type="ECO:0000313" key="2">
    <source>
        <dbReference type="Proteomes" id="UP000821865"/>
    </source>
</evidence>
<keyword evidence="2" id="KW-1185">Reference proteome</keyword>
<proteinExistence type="predicted"/>
<evidence type="ECO:0000313" key="1">
    <source>
        <dbReference type="EMBL" id="KAH7970480.1"/>
    </source>
</evidence>
<reference evidence="1" key="1">
    <citation type="submission" date="2020-05" db="EMBL/GenBank/DDBJ databases">
        <title>Large-scale comparative analyses of tick genomes elucidate their genetic diversity and vector capacities.</title>
        <authorList>
            <person name="Jia N."/>
            <person name="Wang J."/>
            <person name="Shi W."/>
            <person name="Du L."/>
            <person name="Sun Y."/>
            <person name="Zhan W."/>
            <person name="Jiang J."/>
            <person name="Wang Q."/>
            <person name="Zhang B."/>
            <person name="Ji P."/>
            <person name="Sakyi L.B."/>
            <person name="Cui X."/>
            <person name="Yuan T."/>
            <person name="Jiang B."/>
            <person name="Yang W."/>
            <person name="Lam T.T.-Y."/>
            <person name="Chang Q."/>
            <person name="Ding S."/>
            <person name="Wang X."/>
            <person name="Zhu J."/>
            <person name="Ruan X."/>
            <person name="Zhao L."/>
            <person name="Wei J."/>
            <person name="Que T."/>
            <person name="Du C."/>
            <person name="Cheng J."/>
            <person name="Dai P."/>
            <person name="Han X."/>
            <person name="Huang E."/>
            <person name="Gao Y."/>
            <person name="Liu J."/>
            <person name="Shao H."/>
            <person name="Ye R."/>
            <person name="Li L."/>
            <person name="Wei W."/>
            <person name="Wang X."/>
            <person name="Wang C."/>
            <person name="Yang T."/>
            <person name="Huo Q."/>
            <person name="Li W."/>
            <person name="Guo W."/>
            <person name="Chen H."/>
            <person name="Zhou L."/>
            <person name="Ni X."/>
            <person name="Tian J."/>
            <person name="Zhou Y."/>
            <person name="Sheng Y."/>
            <person name="Liu T."/>
            <person name="Pan Y."/>
            <person name="Xia L."/>
            <person name="Li J."/>
            <person name="Zhao F."/>
            <person name="Cao W."/>
        </authorList>
    </citation>
    <scope>NUCLEOTIDE SEQUENCE</scope>
    <source>
        <strain evidence="1">Dsil-2018</strain>
    </source>
</reference>
<comment type="caution">
    <text evidence="1">The sequence shown here is derived from an EMBL/GenBank/DDBJ whole genome shotgun (WGS) entry which is preliminary data.</text>
</comment>
<accession>A0ACB8DIJ9</accession>
<protein>
    <submittedName>
        <fullName evidence="1">Uncharacterized protein</fullName>
    </submittedName>
</protein>
<organism evidence="1 2">
    <name type="scientific">Dermacentor silvarum</name>
    <name type="common">Tick</name>
    <dbReference type="NCBI Taxonomy" id="543639"/>
    <lineage>
        <taxon>Eukaryota</taxon>
        <taxon>Metazoa</taxon>
        <taxon>Ecdysozoa</taxon>
        <taxon>Arthropoda</taxon>
        <taxon>Chelicerata</taxon>
        <taxon>Arachnida</taxon>
        <taxon>Acari</taxon>
        <taxon>Parasitiformes</taxon>
        <taxon>Ixodida</taxon>
        <taxon>Ixodoidea</taxon>
        <taxon>Ixodidae</taxon>
        <taxon>Rhipicephalinae</taxon>
        <taxon>Dermacentor</taxon>
    </lineage>
</organism>